<dbReference type="Gene3D" id="3.30.200.20">
    <property type="entry name" value="Phosphorylase Kinase, domain 1"/>
    <property type="match status" value="1"/>
</dbReference>
<feature type="domain" description="Protein kinase" evidence="7">
    <location>
        <begin position="13"/>
        <end position="271"/>
    </location>
</feature>
<gene>
    <name evidence="8" type="ORF">JKJ07_31180</name>
</gene>
<dbReference type="PROSITE" id="PS00108">
    <property type="entry name" value="PROTEIN_KINASE_ST"/>
    <property type="match status" value="1"/>
</dbReference>
<comment type="caution">
    <text evidence="8">The sequence shown here is derived from an EMBL/GenBank/DDBJ whole genome shotgun (WGS) entry which is preliminary data.</text>
</comment>
<dbReference type="Pfam" id="PF00069">
    <property type="entry name" value="Pkinase"/>
    <property type="match status" value="1"/>
</dbReference>
<dbReference type="GO" id="GO:0004674">
    <property type="term" value="F:protein serine/threonine kinase activity"/>
    <property type="evidence" value="ECO:0007669"/>
    <property type="project" value="UniProtKB-KW"/>
</dbReference>
<evidence type="ECO:0000256" key="4">
    <source>
        <dbReference type="ARBA" id="ARBA00022777"/>
    </source>
</evidence>
<dbReference type="Gene3D" id="1.10.510.10">
    <property type="entry name" value="Transferase(Phosphotransferase) domain 1"/>
    <property type="match status" value="1"/>
</dbReference>
<sequence length="470" mass="50516">MQTAAGDLIAARWRVLGPLAKGGLGHVWLAVDERTGRTVALKKCGLPKSLTPEKRSLVRLWVPREARAFARIHHPNVIRTLDVLLDGDAPWIVMEYVPSRSLLDLILDEGPMPPARVARIGLDLLAALTAAWDADVLHLDVKPSNVLIADDGRAVLTDFGPAGSKPGVAALAAADVILGSPKYVAPERLFDLVTDERCDLWSLGATLYHAVEGRTPFTRDTTDDALHAADAGTPDPYELAGPLEPVLTGLMRRDPATRMTAAETRRRLRRIAPATRRTTLLRAGTAVTAAAAIAFAGVAFADQPAVNPSPSQSPSPSASSAPAIARPAALPAGFRWWTEPRDEYRVAMPADWKPSFRGGRLTCTAPDGKTVMGVSRWTTPGDAVVALTAVETRSTLAGYRRIRITPGTSGAVWEYTYQDPEAGRTRALRQIVEVGDQSYAVDWRAPAADWSADLPTLLTVLPTLSRVPAK</sequence>
<organism evidence="8 9">
    <name type="scientific">Paractinoplanes lichenicola</name>
    <dbReference type="NCBI Taxonomy" id="2802976"/>
    <lineage>
        <taxon>Bacteria</taxon>
        <taxon>Bacillati</taxon>
        <taxon>Actinomycetota</taxon>
        <taxon>Actinomycetes</taxon>
        <taxon>Micromonosporales</taxon>
        <taxon>Micromonosporaceae</taxon>
        <taxon>Paractinoplanes</taxon>
    </lineage>
</organism>
<dbReference type="InterPro" id="IPR050660">
    <property type="entry name" value="NEK_Ser/Thr_kinase"/>
</dbReference>
<keyword evidence="9" id="KW-1185">Reference proteome</keyword>
<dbReference type="InterPro" id="IPR008271">
    <property type="entry name" value="Ser/Thr_kinase_AS"/>
</dbReference>
<dbReference type="PROSITE" id="PS50011">
    <property type="entry name" value="PROTEIN_KINASE_DOM"/>
    <property type="match status" value="1"/>
</dbReference>
<dbReference type="SUPFAM" id="SSF56112">
    <property type="entry name" value="Protein kinase-like (PK-like)"/>
    <property type="match status" value="1"/>
</dbReference>
<accession>A0ABS1VWB5</accession>
<keyword evidence="3" id="KW-0547">Nucleotide-binding</keyword>
<evidence type="ECO:0000256" key="3">
    <source>
        <dbReference type="ARBA" id="ARBA00022741"/>
    </source>
</evidence>
<dbReference type="EC" id="2.7.11.1" evidence="1"/>
<evidence type="ECO:0000259" key="7">
    <source>
        <dbReference type="PROSITE" id="PS50011"/>
    </source>
</evidence>
<dbReference type="InterPro" id="IPR011009">
    <property type="entry name" value="Kinase-like_dom_sf"/>
</dbReference>
<keyword evidence="5" id="KW-0067">ATP-binding</keyword>
<name>A0ABS1VWB5_9ACTN</name>
<keyword evidence="4 8" id="KW-0418">Kinase</keyword>
<feature type="region of interest" description="Disordered" evidence="6">
    <location>
        <begin position="304"/>
        <end position="324"/>
    </location>
</feature>
<dbReference type="RefSeq" id="WP_202995439.1">
    <property type="nucleotide sequence ID" value="NZ_JAENHO010000009.1"/>
</dbReference>
<dbReference type="SMART" id="SM00220">
    <property type="entry name" value="S_TKc"/>
    <property type="match status" value="1"/>
</dbReference>
<evidence type="ECO:0000256" key="6">
    <source>
        <dbReference type="SAM" id="MobiDB-lite"/>
    </source>
</evidence>
<dbReference type="EMBL" id="JAENHO010000009">
    <property type="protein sequence ID" value="MBL7258784.1"/>
    <property type="molecule type" value="Genomic_DNA"/>
</dbReference>
<protein>
    <recommendedName>
        <fullName evidence="1">non-specific serine/threonine protein kinase</fullName>
        <ecNumber evidence="1">2.7.11.1</ecNumber>
    </recommendedName>
</protein>
<dbReference type="Proteomes" id="UP000598996">
    <property type="component" value="Unassembled WGS sequence"/>
</dbReference>
<dbReference type="PANTHER" id="PTHR43671:SF13">
    <property type="entry name" value="SERINE_THREONINE-PROTEIN KINASE NEK2"/>
    <property type="match status" value="1"/>
</dbReference>
<evidence type="ECO:0000313" key="8">
    <source>
        <dbReference type="EMBL" id="MBL7258784.1"/>
    </source>
</evidence>
<dbReference type="InterPro" id="IPR000719">
    <property type="entry name" value="Prot_kinase_dom"/>
</dbReference>
<keyword evidence="8" id="KW-0723">Serine/threonine-protein kinase</keyword>
<reference evidence="8 9" key="1">
    <citation type="submission" date="2021-01" db="EMBL/GenBank/DDBJ databases">
        <title>Actinoplanes sp. nov. LDG1-01 isolated from lichen.</title>
        <authorList>
            <person name="Saeng-In P."/>
            <person name="Phongsopitanun W."/>
            <person name="Kanchanasin P."/>
            <person name="Yuki M."/>
            <person name="Kudo T."/>
            <person name="Ohkuma M."/>
            <person name="Tanasupawat S."/>
        </authorList>
    </citation>
    <scope>NUCLEOTIDE SEQUENCE [LARGE SCALE GENOMIC DNA]</scope>
    <source>
        <strain evidence="8 9">LDG1-01</strain>
    </source>
</reference>
<proteinExistence type="predicted"/>
<evidence type="ECO:0000313" key="9">
    <source>
        <dbReference type="Proteomes" id="UP000598996"/>
    </source>
</evidence>
<dbReference type="PANTHER" id="PTHR43671">
    <property type="entry name" value="SERINE/THREONINE-PROTEIN KINASE NEK"/>
    <property type="match status" value="1"/>
</dbReference>
<evidence type="ECO:0000256" key="2">
    <source>
        <dbReference type="ARBA" id="ARBA00022679"/>
    </source>
</evidence>
<keyword evidence="2" id="KW-0808">Transferase</keyword>
<evidence type="ECO:0000256" key="5">
    <source>
        <dbReference type="ARBA" id="ARBA00022840"/>
    </source>
</evidence>
<dbReference type="CDD" id="cd14014">
    <property type="entry name" value="STKc_PknB_like"/>
    <property type="match status" value="1"/>
</dbReference>
<evidence type="ECO:0000256" key="1">
    <source>
        <dbReference type="ARBA" id="ARBA00012513"/>
    </source>
</evidence>